<dbReference type="InterPro" id="IPR050738">
    <property type="entry name" value="Sulfatase"/>
</dbReference>
<evidence type="ECO:0000256" key="1">
    <source>
        <dbReference type="ARBA" id="ARBA00008779"/>
    </source>
</evidence>
<dbReference type="PROSITE" id="PS00149">
    <property type="entry name" value="SULFATASE_2"/>
    <property type="match status" value="1"/>
</dbReference>
<dbReference type="Gene3D" id="3.30.1120.10">
    <property type="match status" value="1"/>
</dbReference>
<keyword evidence="7" id="KW-1185">Reference proteome</keyword>
<comment type="caution">
    <text evidence="6">The sequence shown here is derived from an EMBL/GenBank/DDBJ whole genome shotgun (WGS) entry which is preliminary data.</text>
</comment>
<dbReference type="Proteomes" id="UP000186955">
    <property type="component" value="Unassembled WGS sequence"/>
</dbReference>
<evidence type="ECO:0000313" key="6">
    <source>
        <dbReference type="EMBL" id="OKO97531.1"/>
    </source>
</evidence>
<feature type="domain" description="Sulfatase N-terminal" evidence="5">
    <location>
        <begin position="12"/>
        <end position="452"/>
    </location>
</feature>
<organism evidence="6 7">
    <name type="scientific">Penicillium subrubescens</name>
    <dbReference type="NCBI Taxonomy" id="1316194"/>
    <lineage>
        <taxon>Eukaryota</taxon>
        <taxon>Fungi</taxon>
        <taxon>Dikarya</taxon>
        <taxon>Ascomycota</taxon>
        <taxon>Pezizomycotina</taxon>
        <taxon>Eurotiomycetes</taxon>
        <taxon>Eurotiomycetidae</taxon>
        <taxon>Eurotiales</taxon>
        <taxon>Aspergillaceae</taxon>
        <taxon>Penicillium</taxon>
    </lineage>
</organism>
<evidence type="ECO:0000259" key="5">
    <source>
        <dbReference type="Pfam" id="PF00884"/>
    </source>
</evidence>
<evidence type="ECO:0000256" key="4">
    <source>
        <dbReference type="ARBA" id="ARBA00022837"/>
    </source>
</evidence>
<dbReference type="PANTHER" id="PTHR42693">
    <property type="entry name" value="ARYLSULFATASE FAMILY MEMBER"/>
    <property type="match status" value="1"/>
</dbReference>
<gene>
    <name evidence="6" type="ORF">PENSUB_10325</name>
</gene>
<dbReference type="AlphaFoldDB" id="A0A1Q5TBF4"/>
<dbReference type="InterPro" id="IPR024607">
    <property type="entry name" value="Sulfatase_CS"/>
</dbReference>
<evidence type="ECO:0000313" key="7">
    <source>
        <dbReference type="Proteomes" id="UP000186955"/>
    </source>
</evidence>
<comment type="similarity">
    <text evidence="1">Belongs to the sulfatase family.</text>
</comment>
<dbReference type="InterPro" id="IPR000917">
    <property type="entry name" value="Sulfatase_N"/>
</dbReference>
<dbReference type="Pfam" id="PF00884">
    <property type="entry name" value="Sulfatase"/>
    <property type="match status" value="1"/>
</dbReference>
<sequence length="633" mass="69751">MGSAPEHESKRPNFLFILADDLACLLPDPGFSDIGCYGSEIQTPNIDRLASEGLRMLNHHAAAACSPTRAMLMSGTDAHLGGLGTLIEYKQSKYGAQRFGGKAGYEGYLNNDVATLPEILSDNGYFTAMSGKWHLGLRASQGPSQRGFDKALAMLPGCCNHYGWEPVQERFPMGGSPLHTENGTKVDISANTTGDSEGFYSTDYYTDRLIQYFEDRSETVKEKPFFAFLPYTAPHWPLQCPKEQRDKYKGIYDDGPYALRERRLKKLVEMGIIDESVVPHRVETKTVSSGEWAELTPEEQKLSSRAMETYAGMVDSVDINVGKVIEYLKKTGEYDNTFVVFMSDNGAEGAALEAMPVMGDRITEAIHKYYDNSLDNIGAFNSFTWLGPLWAQASTAPSRLFKCFPSEGGILVPCIVKPPVNTFQSSFTPGSYVRSFTTVMDFLPTFLELAGVPQPPAVEKTQVIGSGGKITATRKMTTFRGKDVHAPRGKSWIPFFSKGQKVEPNETWHIHSSTEPIGWELFAQGALRKGDWKIVHIAKARGGAGEGDDGWELFNVANDPGETTDLAQAEPGKLAELLQHWEEYVVECGLVWGEGAMAPGLGKDEAPQFWQDETELQKVWMGAQAGSCPVICE</sequence>
<dbReference type="Gene3D" id="3.40.720.10">
    <property type="entry name" value="Alkaline Phosphatase, subunit A"/>
    <property type="match status" value="1"/>
</dbReference>
<proteinExistence type="inferred from homology"/>
<protein>
    <submittedName>
        <fullName evidence="6">Arylsulfatase</fullName>
    </submittedName>
</protein>
<dbReference type="PANTHER" id="PTHR42693:SF33">
    <property type="entry name" value="ARYLSULFATASE"/>
    <property type="match status" value="1"/>
</dbReference>
<keyword evidence="2" id="KW-0479">Metal-binding</keyword>
<name>A0A1Q5TBF4_9EURO</name>
<evidence type="ECO:0000256" key="2">
    <source>
        <dbReference type="ARBA" id="ARBA00022723"/>
    </source>
</evidence>
<dbReference type="GO" id="GO:0004065">
    <property type="term" value="F:arylsulfatase activity"/>
    <property type="evidence" value="ECO:0007669"/>
    <property type="project" value="TreeGrafter"/>
</dbReference>
<dbReference type="CDD" id="cd16025">
    <property type="entry name" value="PAS_like"/>
    <property type="match status" value="1"/>
</dbReference>
<dbReference type="GO" id="GO:0046872">
    <property type="term" value="F:metal ion binding"/>
    <property type="evidence" value="ECO:0007669"/>
    <property type="project" value="UniProtKB-KW"/>
</dbReference>
<dbReference type="STRING" id="1316194.A0A1Q5TBF4"/>
<dbReference type="SUPFAM" id="SSF53649">
    <property type="entry name" value="Alkaline phosphatase-like"/>
    <property type="match status" value="1"/>
</dbReference>
<dbReference type="EMBL" id="MNBE01000695">
    <property type="protein sequence ID" value="OKO97531.1"/>
    <property type="molecule type" value="Genomic_DNA"/>
</dbReference>
<evidence type="ECO:0000256" key="3">
    <source>
        <dbReference type="ARBA" id="ARBA00022801"/>
    </source>
</evidence>
<reference evidence="6 7" key="1">
    <citation type="submission" date="2016-10" db="EMBL/GenBank/DDBJ databases">
        <title>Genome sequence of the ascomycete fungus Penicillium subrubescens.</title>
        <authorList>
            <person name="De Vries R.P."/>
            <person name="Peng M."/>
            <person name="Dilokpimol A."/>
            <person name="Hilden K."/>
            <person name="Makela M.R."/>
            <person name="Grigoriev I."/>
            <person name="Riley R."/>
            <person name="Granchi Z."/>
        </authorList>
    </citation>
    <scope>NUCLEOTIDE SEQUENCE [LARGE SCALE GENOMIC DNA]</scope>
    <source>
        <strain evidence="6 7">CBS 132785</strain>
    </source>
</reference>
<keyword evidence="3" id="KW-0378">Hydrolase</keyword>
<accession>A0A1Q5TBF4</accession>
<keyword evidence="4" id="KW-0106">Calcium</keyword>
<dbReference type="InterPro" id="IPR017850">
    <property type="entry name" value="Alkaline_phosphatase_core_sf"/>
</dbReference>